<organism evidence="1 2">
    <name type="scientific">Thalassospira lucentensis</name>
    <dbReference type="NCBI Taxonomy" id="168935"/>
    <lineage>
        <taxon>Bacteria</taxon>
        <taxon>Pseudomonadati</taxon>
        <taxon>Pseudomonadota</taxon>
        <taxon>Alphaproteobacteria</taxon>
        <taxon>Rhodospirillales</taxon>
        <taxon>Thalassospiraceae</taxon>
        <taxon>Thalassospira</taxon>
    </lineage>
</organism>
<accession>A0A3D5N4H4</accession>
<dbReference type="InterPro" id="IPR008000">
    <property type="entry name" value="Rham/fucose_mutarotase"/>
</dbReference>
<sequence>NLLFAYFEYVGTDFDADMAKMAADPETQRWWSFCEPLQRPLESRNEGEWWAEMEEVFHHD</sequence>
<dbReference type="RefSeq" id="WP_277276263.1">
    <property type="nucleotide sequence ID" value="NZ_DPOP01000016.1"/>
</dbReference>
<dbReference type="Gene3D" id="3.30.70.100">
    <property type="match status" value="1"/>
</dbReference>
<gene>
    <name evidence="1" type="ORF">DHR80_01315</name>
</gene>
<dbReference type="Proteomes" id="UP000264179">
    <property type="component" value="Unassembled WGS sequence"/>
</dbReference>
<dbReference type="SUPFAM" id="SSF54909">
    <property type="entry name" value="Dimeric alpha+beta barrel"/>
    <property type="match status" value="1"/>
</dbReference>
<dbReference type="GO" id="GO:0016857">
    <property type="term" value="F:racemase and epimerase activity, acting on carbohydrates and derivatives"/>
    <property type="evidence" value="ECO:0007669"/>
    <property type="project" value="InterPro"/>
</dbReference>
<comment type="caution">
    <text evidence="1">The sequence shown here is derived from an EMBL/GenBank/DDBJ whole genome shotgun (WGS) entry which is preliminary data.</text>
</comment>
<dbReference type="PANTHER" id="PTHR34389:SF2">
    <property type="entry name" value="L-RHAMNOSE MUTAROTASE"/>
    <property type="match status" value="1"/>
</dbReference>
<dbReference type="Pfam" id="PF05336">
    <property type="entry name" value="rhaM"/>
    <property type="match status" value="1"/>
</dbReference>
<proteinExistence type="predicted"/>
<dbReference type="AlphaFoldDB" id="A0A3D5N4H4"/>
<dbReference type="InterPro" id="IPR011008">
    <property type="entry name" value="Dimeric_a/b-barrel"/>
</dbReference>
<reference evidence="1 2" key="1">
    <citation type="journal article" date="2018" name="Nat. Biotechnol.">
        <title>A standardized bacterial taxonomy based on genome phylogeny substantially revises the tree of life.</title>
        <authorList>
            <person name="Parks D.H."/>
            <person name="Chuvochina M."/>
            <person name="Waite D.W."/>
            <person name="Rinke C."/>
            <person name="Skarshewski A."/>
            <person name="Chaumeil P.A."/>
            <person name="Hugenholtz P."/>
        </authorList>
    </citation>
    <scope>NUCLEOTIDE SEQUENCE [LARGE SCALE GENOMIC DNA]</scope>
    <source>
        <strain evidence="1">UBA9881</strain>
    </source>
</reference>
<evidence type="ECO:0000313" key="2">
    <source>
        <dbReference type="Proteomes" id="UP000264179"/>
    </source>
</evidence>
<dbReference type="PANTHER" id="PTHR34389">
    <property type="entry name" value="L-RHAMNOSE MUTAROTASE"/>
    <property type="match status" value="1"/>
</dbReference>
<feature type="non-terminal residue" evidence="1">
    <location>
        <position position="1"/>
    </location>
</feature>
<dbReference type="EMBL" id="DPOP01000016">
    <property type="protein sequence ID" value="HCW65854.1"/>
    <property type="molecule type" value="Genomic_DNA"/>
</dbReference>
<evidence type="ECO:0000313" key="1">
    <source>
        <dbReference type="EMBL" id="HCW65854.1"/>
    </source>
</evidence>
<protein>
    <submittedName>
        <fullName evidence="1">L-rhamnose mutarotase</fullName>
    </submittedName>
</protein>
<name>A0A3D5N4H4_9PROT</name>